<gene>
    <name evidence="2" type="ORF">NE686_20060</name>
</gene>
<comment type="caution">
    <text evidence="2">The sequence shown here is derived from an EMBL/GenBank/DDBJ whole genome shotgun (WGS) entry which is preliminary data.</text>
</comment>
<keyword evidence="1" id="KW-0472">Membrane</keyword>
<dbReference type="InterPro" id="IPR021359">
    <property type="entry name" value="DUF2812"/>
</dbReference>
<evidence type="ECO:0000313" key="3">
    <source>
        <dbReference type="Proteomes" id="UP001524478"/>
    </source>
</evidence>
<dbReference type="EMBL" id="JANGAC010000021">
    <property type="protein sequence ID" value="MCQ4925410.1"/>
    <property type="molecule type" value="Genomic_DNA"/>
</dbReference>
<reference evidence="2 3" key="1">
    <citation type="submission" date="2022-06" db="EMBL/GenBank/DDBJ databases">
        <title>Isolation of gut microbiota from human fecal samples.</title>
        <authorList>
            <person name="Pamer E.G."/>
            <person name="Barat B."/>
            <person name="Waligurski E."/>
            <person name="Medina S."/>
            <person name="Paddock L."/>
            <person name="Mostad J."/>
        </authorList>
    </citation>
    <scope>NUCLEOTIDE SEQUENCE [LARGE SCALE GENOMIC DNA]</scope>
    <source>
        <strain evidence="2 3">DFI.7.95</strain>
    </source>
</reference>
<accession>A0ABT1SGK8</accession>
<evidence type="ECO:0000256" key="1">
    <source>
        <dbReference type="SAM" id="Phobius"/>
    </source>
</evidence>
<keyword evidence="1" id="KW-0812">Transmembrane</keyword>
<feature type="transmembrane region" description="Helical" evidence="1">
    <location>
        <begin position="209"/>
        <end position="227"/>
    </location>
</feature>
<evidence type="ECO:0000313" key="2">
    <source>
        <dbReference type="EMBL" id="MCQ4925410.1"/>
    </source>
</evidence>
<feature type="transmembrane region" description="Helical" evidence="1">
    <location>
        <begin position="156"/>
        <end position="183"/>
    </location>
</feature>
<dbReference type="Proteomes" id="UP001524478">
    <property type="component" value="Unassembled WGS sequence"/>
</dbReference>
<dbReference type="Pfam" id="PF11193">
    <property type="entry name" value="DUF2812"/>
    <property type="match status" value="1"/>
</dbReference>
<proteinExistence type="predicted"/>
<feature type="transmembrane region" description="Helical" evidence="1">
    <location>
        <begin position="123"/>
        <end position="144"/>
    </location>
</feature>
<keyword evidence="3" id="KW-1185">Reference proteome</keyword>
<dbReference type="RefSeq" id="WP_256312885.1">
    <property type="nucleotide sequence ID" value="NZ_JANGAC010000021.1"/>
</dbReference>
<name>A0ABT1SGK8_9FIRM</name>
<protein>
    <submittedName>
        <fullName evidence="2">DUF2812 domain-containing protein</fullName>
    </submittedName>
</protein>
<feature type="transmembrane region" description="Helical" evidence="1">
    <location>
        <begin position="268"/>
        <end position="286"/>
    </location>
</feature>
<sequence>MRKNTKRELFLFAASDINAIEKHFEKMARKGWMLDKIGEYIVRYKKIEPQELKFSVDLFPKLSVFDYPDKDEVVEYRNLCIDAGWNFITASNKIQVFYSDRKDNLLPIQTDDRIKQTILNKSILFEIIIFAICLPIFILSLGKLSSLDYRIFNSNISMAIAMIGPIFIVPLVVYIFSDIIWILKAKAAVKREEPLPQASYKQLRVRKSLLFYPALILSLSIIIGLILDLLNRNVIGLLSILPTTIGLTVGYLFKKNKNKKKRSKEKNIGLFAFAIITVLIIVNIVMPKLYNINESEELQKGYKGLMLSDFNLPSPSYTNFYREESIVLSKNSTYYETFRGNDGYHVRTNYIRTVNDRLAKYIFDGMIKEGVSKYNRIITPADSEYGYFDEAFFINYDNDIDNKGTVILLKDKEVFYIDSSLNLSDKDNVKIIINKLNNQ</sequence>
<keyword evidence="1" id="KW-1133">Transmembrane helix</keyword>
<feature type="transmembrane region" description="Helical" evidence="1">
    <location>
        <begin position="233"/>
        <end position="253"/>
    </location>
</feature>
<organism evidence="2 3">
    <name type="scientific">Tissierella carlieri</name>
    <dbReference type="NCBI Taxonomy" id="689904"/>
    <lineage>
        <taxon>Bacteria</taxon>
        <taxon>Bacillati</taxon>
        <taxon>Bacillota</taxon>
        <taxon>Tissierellia</taxon>
        <taxon>Tissierellales</taxon>
        <taxon>Tissierellaceae</taxon>
        <taxon>Tissierella</taxon>
    </lineage>
</organism>